<dbReference type="InterPro" id="IPR032818">
    <property type="entry name" value="DedA-like"/>
</dbReference>
<proteinExistence type="inferred from homology"/>
<keyword evidence="4 7" id="KW-0812">Transmembrane</keyword>
<evidence type="ECO:0000313" key="11">
    <source>
        <dbReference type="Proteomes" id="UP001219037"/>
    </source>
</evidence>
<dbReference type="Pfam" id="PF09335">
    <property type="entry name" value="VTT_dom"/>
    <property type="match status" value="1"/>
</dbReference>
<name>A0ABY8H7M1_9MICC</name>
<dbReference type="EMBL" id="CP121252">
    <property type="protein sequence ID" value="WFP17149.1"/>
    <property type="molecule type" value="Genomic_DNA"/>
</dbReference>
<reference evidence="10 11" key="1">
    <citation type="submission" date="2023-04" db="EMBL/GenBank/DDBJ databases">
        <title>Funneling lignin-derived compounds into biodiesel using alkali-halophilic Citricoccus sp. P2.</title>
        <authorList>
            <person name="Luo C.-B."/>
        </authorList>
    </citation>
    <scope>NUCLEOTIDE SEQUENCE [LARGE SCALE GENOMIC DNA]</scope>
    <source>
        <strain evidence="10 11">P2</strain>
    </source>
</reference>
<evidence type="ECO:0000259" key="9">
    <source>
        <dbReference type="Pfam" id="PF09335"/>
    </source>
</evidence>
<evidence type="ECO:0000256" key="6">
    <source>
        <dbReference type="ARBA" id="ARBA00023136"/>
    </source>
</evidence>
<evidence type="ECO:0000256" key="8">
    <source>
        <dbReference type="SAM" id="MobiDB-lite"/>
    </source>
</evidence>
<feature type="region of interest" description="Disordered" evidence="8">
    <location>
        <begin position="198"/>
        <end position="218"/>
    </location>
</feature>
<evidence type="ECO:0000313" key="10">
    <source>
        <dbReference type="EMBL" id="WFP17149.1"/>
    </source>
</evidence>
<protein>
    <submittedName>
        <fullName evidence="10">DedA family protein</fullName>
    </submittedName>
</protein>
<comment type="subcellular location">
    <subcellularLocation>
        <location evidence="1 7">Cell membrane</location>
        <topology evidence="1 7">Multi-pass membrane protein</topology>
    </subcellularLocation>
</comment>
<sequence>MAEQWGELGGWFHLITLVFVVVDGLVPMVPGEVLVLTSGVLARQEELSLWASLLTAWVGIMLGDLAVYALFRTRGPELLLGRRWGARVQRGVQRTLDKAGPAPGFALLLALRFVSGGRTAAMATAGMVRMPWRTWLLLSTTGSAVWTVYMVGLGLLTGSAQRLPLWISVLVGIAVGLGVGSLAAALLWWRRRRGSARGEITSDSSTDDSEAPFTDTER</sequence>
<evidence type="ECO:0000256" key="3">
    <source>
        <dbReference type="ARBA" id="ARBA00022475"/>
    </source>
</evidence>
<dbReference type="PANTHER" id="PTHR30353">
    <property type="entry name" value="INNER MEMBRANE PROTEIN DEDA-RELATED"/>
    <property type="match status" value="1"/>
</dbReference>
<gene>
    <name evidence="10" type="ORF">P8192_03210</name>
</gene>
<dbReference type="Proteomes" id="UP001219037">
    <property type="component" value="Chromosome"/>
</dbReference>
<feature type="transmembrane region" description="Helical" evidence="7">
    <location>
        <begin position="12"/>
        <end position="35"/>
    </location>
</feature>
<keyword evidence="3 7" id="KW-1003">Cell membrane</keyword>
<keyword evidence="11" id="KW-1185">Reference proteome</keyword>
<evidence type="ECO:0000256" key="1">
    <source>
        <dbReference type="ARBA" id="ARBA00004651"/>
    </source>
</evidence>
<feature type="transmembrane region" description="Helical" evidence="7">
    <location>
        <begin position="47"/>
        <end position="71"/>
    </location>
</feature>
<organism evidence="10 11">
    <name type="scientific">Citricoccus muralis</name>
    <dbReference type="NCBI Taxonomy" id="169134"/>
    <lineage>
        <taxon>Bacteria</taxon>
        <taxon>Bacillati</taxon>
        <taxon>Actinomycetota</taxon>
        <taxon>Actinomycetes</taxon>
        <taxon>Micrococcales</taxon>
        <taxon>Micrococcaceae</taxon>
        <taxon>Citricoccus</taxon>
    </lineage>
</organism>
<accession>A0ABY8H7M1</accession>
<feature type="domain" description="VTT" evidence="9">
    <location>
        <begin position="29"/>
        <end position="154"/>
    </location>
</feature>
<evidence type="ECO:0000256" key="4">
    <source>
        <dbReference type="ARBA" id="ARBA00022692"/>
    </source>
</evidence>
<dbReference type="RefSeq" id="WP_278158459.1">
    <property type="nucleotide sequence ID" value="NZ_CP121252.1"/>
</dbReference>
<feature type="transmembrane region" description="Helical" evidence="7">
    <location>
        <begin position="163"/>
        <end position="189"/>
    </location>
</feature>
<keyword evidence="6 7" id="KW-0472">Membrane</keyword>
<evidence type="ECO:0000256" key="7">
    <source>
        <dbReference type="RuleBase" id="RU367016"/>
    </source>
</evidence>
<evidence type="ECO:0000256" key="2">
    <source>
        <dbReference type="ARBA" id="ARBA00010792"/>
    </source>
</evidence>
<keyword evidence="5 7" id="KW-1133">Transmembrane helix</keyword>
<evidence type="ECO:0000256" key="5">
    <source>
        <dbReference type="ARBA" id="ARBA00022989"/>
    </source>
</evidence>
<dbReference type="PANTHER" id="PTHR30353:SF0">
    <property type="entry name" value="TRANSMEMBRANE PROTEIN"/>
    <property type="match status" value="1"/>
</dbReference>
<comment type="similarity">
    <text evidence="2 7">Belongs to the DedA family.</text>
</comment>
<feature type="transmembrane region" description="Helical" evidence="7">
    <location>
        <begin position="135"/>
        <end position="157"/>
    </location>
</feature>
<dbReference type="InterPro" id="IPR032816">
    <property type="entry name" value="VTT_dom"/>
</dbReference>